<reference evidence="1" key="1">
    <citation type="submission" date="2021-07" db="EMBL/GenBank/DDBJ databases">
        <title>Genome Resource of American Ginseng Black Spot Pathogen Alternaria panax.</title>
        <authorList>
            <person name="Qiu C."/>
            <person name="Wang W."/>
            <person name="Liu Z."/>
        </authorList>
    </citation>
    <scope>NUCLEOTIDE SEQUENCE</scope>
    <source>
        <strain evidence="1">BNCC115425</strain>
    </source>
</reference>
<dbReference type="AlphaFoldDB" id="A0AAD4I9Q3"/>
<keyword evidence="2" id="KW-1185">Reference proteome</keyword>
<organism evidence="1 2">
    <name type="scientific">Alternaria panax</name>
    <dbReference type="NCBI Taxonomy" id="48097"/>
    <lineage>
        <taxon>Eukaryota</taxon>
        <taxon>Fungi</taxon>
        <taxon>Dikarya</taxon>
        <taxon>Ascomycota</taxon>
        <taxon>Pezizomycotina</taxon>
        <taxon>Dothideomycetes</taxon>
        <taxon>Pleosporomycetidae</taxon>
        <taxon>Pleosporales</taxon>
        <taxon>Pleosporineae</taxon>
        <taxon>Pleosporaceae</taxon>
        <taxon>Alternaria</taxon>
        <taxon>Alternaria sect. Panax</taxon>
    </lineage>
</organism>
<comment type="caution">
    <text evidence="1">The sequence shown here is derived from an EMBL/GenBank/DDBJ whole genome shotgun (WGS) entry which is preliminary data.</text>
</comment>
<protein>
    <submittedName>
        <fullName evidence="1">Uncharacterized protein</fullName>
    </submittedName>
</protein>
<accession>A0AAD4I9Q3</accession>
<gene>
    <name evidence="1" type="ORF">G6011_06302</name>
</gene>
<evidence type="ECO:0000313" key="1">
    <source>
        <dbReference type="EMBL" id="KAG9189434.1"/>
    </source>
</evidence>
<dbReference type="Proteomes" id="UP001199106">
    <property type="component" value="Unassembled WGS sequence"/>
</dbReference>
<sequence>MASLTPVLFELEHRPHIKTHNHFCNARKLGWTIEACDWDNIGFKIAPSLTIYELADVYINNAPLVDMLLRHTRVYEGFRNSTSLGDLAMTVSINLGNRQLHTDTDDQRPLYNVLKYVRHVTLFLELSPDTMNPELVGREQDKMTSFVTRIAEATPYTKMFRIALKYPRGLITDTELQDQLHEFNPGRPILTDSFNAFGHLHLMQVGKGCGVGYGGVALHKLSKHPGGQTFINGSGYPVVLNHAVYQVAAYTYGIDKEETTKYAWKEDEAGGWWPRSEYPDVVVASVDAEKSWELMQYPEKVLGWVEASATDGDEPEP</sequence>
<name>A0AAD4I9Q3_9PLEO</name>
<dbReference type="EMBL" id="JAANER010000005">
    <property type="protein sequence ID" value="KAG9189434.1"/>
    <property type="molecule type" value="Genomic_DNA"/>
</dbReference>
<evidence type="ECO:0000313" key="2">
    <source>
        <dbReference type="Proteomes" id="UP001199106"/>
    </source>
</evidence>
<proteinExistence type="predicted"/>